<name>A0A1I1DKA8_9FLAO</name>
<proteinExistence type="predicted"/>
<dbReference type="Proteomes" id="UP000199438">
    <property type="component" value="Unassembled WGS sequence"/>
</dbReference>
<keyword evidence="2" id="KW-1185">Reference proteome</keyword>
<gene>
    <name evidence="1" type="ORF">SAMN04487907_101412</name>
</gene>
<reference evidence="2" key="1">
    <citation type="submission" date="2016-10" db="EMBL/GenBank/DDBJ databases">
        <authorList>
            <person name="Varghese N."/>
            <person name="Submissions S."/>
        </authorList>
    </citation>
    <scope>NUCLEOTIDE SEQUENCE [LARGE SCALE GENOMIC DNA]</scope>
    <source>
        <strain evidence="2">DSM 24499</strain>
    </source>
</reference>
<protein>
    <submittedName>
        <fullName evidence="1">Uncharacterized protein</fullName>
    </submittedName>
</protein>
<dbReference type="STRING" id="1334022.SAMN04487907_101412"/>
<evidence type="ECO:0000313" key="1">
    <source>
        <dbReference type="EMBL" id="SFB74876.1"/>
    </source>
</evidence>
<evidence type="ECO:0000313" key="2">
    <source>
        <dbReference type="Proteomes" id="UP000199438"/>
    </source>
</evidence>
<dbReference type="OrthoDB" id="1354274at2"/>
<sequence length="120" mass="14043">MEDVDIIYHNDTGISFKWKNGIANTSENRVQLVFKDMGFYLLPEEVVLFSENIQIAKHRNPNCSRCVSSEICERDILLKSPLQKMDFAVNAFELNEICDLVEGTIFKMRLHYYLEFESKN</sequence>
<dbReference type="AlphaFoldDB" id="A0A1I1DKA8"/>
<organism evidence="1 2">
    <name type="scientific">Zunongwangia mangrovi</name>
    <dbReference type="NCBI Taxonomy" id="1334022"/>
    <lineage>
        <taxon>Bacteria</taxon>
        <taxon>Pseudomonadati</taxon>
        <taxon>Bacteroidota</taxon>
        <taxon>Flavobacteriia</taxon>
        <taxon>Flavobacteriales</taxon>
        <taxon>Flavobacteriaceae</taxon>
        <taxon>Zunongwangia</taxon>
    </lineage>
</organism>
<dbReference type="EMBL" id="FOKV01000001">
    <property type="protein sequence ID" value="SFB74876.1"/>
    <property type="molecule type" value="Genomic_DNA"/>
</dbReference>
<dbReference type="RefSeq" id="WP_092539723.1">
    <property type="nucleotide sequence ID" value="NZ_FOKV01000001.1"/>
</dbReference>
<accession>A0A1I1DKA8</accession>